<keyword evidence="1" id="KW-0472">Membrane</keyword>
<organism evidence="2 3">
    <name type="scientific">Geobacter argillaceus</name>
    <dbReference type="NCBI Taxonomy" id="345631"/>
    <lineage>
        <taxon>Bacteria</taxon>
        <taxon>Pseudomonadati</taxon>
        <taxon>Thermodesulfobacteriota</taxon>
        <taxon>Desulfuromonadia</taxon>
        <taxon>Geobacterales</taxon>
        <taxon>Geobacteraceae</taxon>
        <taxon>Geobacter</taxon>
    </lineage>
</organism>
<evidence type="ECO:0000313" key="3">
    <source>
        <dbReference type="Proteomes" id="UP000319449"/>
    </source>
</evidence>
<dbReference type="EMBL" id="VLLN01000002">
    <property type="protein sequence ID" value="TWJ32990.1"/>
    <property type="molecule type" value="Genomic_DNA"/>
</dbReference>
<gene>
    <name evidence="2" type="ORF">JN12_00401</name>
</gene>
<keyword evidence="3" id="KW-1185">Reference proteome</keyword>
<dbReference type="RefSeq" id="WP_145017559.1">
    <property type="nucleotide sequence ID" value="NZ_VLLN01000002.1"/>
</dbReference>
<accession>A0A562WS39</accession>
<sequence>METDDVAIASGLRALRRRRWFLWGVILIYVPAIWLSLALTGSDRKTGYLFCVWLVFVCIAVFRAAFARCPRCGNTFHMHGVIPMYLRQCLHCQLHVCADKRRKP</sequence>
<keyword evidence="1" id="KW-1133">Transmembrane helix</keyword>
<dbReference type="OrthoDB" id="5396660at2"/>
<evidence type="ECO:0000313" key="2">
    <source>
        <dbReference type="EMBL" id="TWJ32990.1"/>
    </source>
</evidence>
<protein>
    <submittedName>
        <fullName evidence="2">Uncharacterized protein</fullName>
    </submittedName>
</protein>
<feature type="transmembrane region" description="Helical" evidence="1">
    <location>
        <begin position="47"/>
        <end position="66"/>
    </location>
</feature>
<evidence type="ECO:0000256" key="1">
    <source>
        <dbReference type="SAM" id="Phobius"/>
    </source>
</evidence>
<feature type="transmembrane region" description="Helical" evidence="1">
    <location>
        <begin position="20"/>
        <end position="41"/>
    </location>
</feature>
<dbReference type="AlphaFoldDB" id="A0A562WS39"/>
<name>A0A562WS39_9BACT</name>
<dbReference type="Proteomes" id="UP000319449">
    <property type="component" value="Unassembled WGS sequence"/>
</dbReference>
<proteinExistence type="predicted"/>
<reference evidence="2 3" key="1">
    <citation type="submission" date="2019-07" db="EMBL/GenBank/DDBJ databases">
        <title>Genomic Encyclopedia of Archaeal and Bacterial Type Strains, Phase II (KMG-II): from individual species to whole genera.</title>
        <authorList>
            <person name="Goeker M."/>
        </authorList>
    </citation>
    <scope>NUCLEOTIDE SEQUENCE [LARGE SCALE GENOMIC DNA]</scope>
    <source>
        <strain evidence="2 3">ATCC BAA-1139</strain>
    </source>
</reference>
<keyword evidence="1" id="KW-0812">Transmembrane</keyword>
<comment type="caution">
    <text evidence="2">The sequence shown here is derived from an EMBL/GenBank/DDBJ whole genome shotgun (WGS) entry which is preliminary data.</text>
</comment>